<keyword evidence="3" id="KW-0378">Hydrolase</keyword>
<dbReference type="Pfam" id="PF01771">
    <property type="entry name" value="Viral_alk_exo"/>
    <property type="match status" value="1"/>
</dbReference>
<evidence type="ECO:0000256" key="3">
    <source>
        <dbReference type="ARBA" id="ARBA00022801"/>
    </source>
</evidence>
<keyword evidence="4 5" id="KW-0269">Exonuclease</keyword>
<organismHost>
    <name type="scientific">Lepidoptera</name>
    <name type="common">moths &amp; butterflies</name>
    <dbReference type="NCBI Taxonomy" id="7088"/>
</organismHost>
<dbReference type="InterPro" id="IPR011604">
    <property type="entry name" value="PDDEXK-like_dom_sf"/>
</dbReference>
<dbReference type="PANTHER" id="PTHR46609:SF8">
    <property type="entry name" value="YQAJ VIRAL RECOMBINASE DOMAIN-CONTAINING PROTEIN"/>
    <property type="match status" value="1"/>
</dbReference>
<keyword evidence="2" id="KW-0255">Endonuclease</keyword>
<evidence type="ECO:0000256" key="4">
    <source>
        <dbReference type="ARBA" id="ARBA00022839"/>
    </source>
</evidence>
<dbReference type="Gene3D" id="3.90.320.10">
    <property type="match status" value="1"/>
</dbReference>
<dbReference type="InterPro" id="IPR034720">
    <property type="entry name" value="Viral_alk_exo"/>
</dbReference>
<reference evidence="5" key="1">
    <citation type="journal article" date="2016" name="J. Invertebr. Pathol.">
        <title>An alphabaculovirus isolated from dead Lymantria dispar larvae shows high genetic similarity to baculovirus previously isolated from Lymantria monacha - An example of adaptation to a new host.</title>
        <authorList>
            <person name="Rabalski L."/>
            <person name="Krejmer-Rabalska M."/>
            <person name="Skrzecz I."/>
            <person name="Wasag B."/>
            <person name="Szewczyk B."/>
        </authorList>
    </citation>
    <scope>NUCLEOTIDE SEQUENCE</scope>
    <source>
        <strain evidence="5">BNP</strain>
    </source>
</reference>
<keyword evidence="1" id="KW-0540">Nuclease</keyword>
<dbReference type="EMBL" id="KU377538">
    <property type="protein sequence ID" value="ANS71039.1"/>
    <property type="molecule type" value="Genomic_DNA"/>
</dbReference>
<proteinExistence type="predicted"/>
<dbReference type="GO" id="GO:0004527">
    <property type="term" value="F:exonuclease activity"/>
    <property type="evidence" value="ECO:0007669"/>
    <property type="project" value="UniProtKB-KW"/>
</dbReference>
<dbReference type="GO" id="GO:0004519">
    <property type="term" value="F:endonuclease activity"/>
    <property type="evidence" value="ECO:0007669"/>
    <property type="project" value="UniProtKB-KW"/>
</dbReference>
<accession>A0A1B1MR57</accession>
<sequence length="438" mass="49143">MAVNYFSQQQQQQQQQDGWNEEKKLIFDKYNYNTFVSNVRSRDARLDRAEILRVEKNTRGQSQNVLWNALRMDRQTASSSSSSNGNAEPLRKTAAMAFGLEQEQSVKLNALLMQELWDLVDQAVRPARVVRSVLDCGLFFSRYGLNSASPDAYFVTSDDVWVPVEIKCPFSYRDTTVAQMRSALGVRKNRYRVKHTALSVNVNGPPVFAVEKTDPHYRQMQRQMYVLDAPVCIYLVKFKDSHVSVAVARDQPFCSKEEDTERRVLAMHANKNSQRDRMKVAAHRTASLAAAARSDPAFQPTAQRIEALAANGLYYDFGYLMCVYCHSKFETSISDSKLQLEHTCCSSSSQPPSAASTQSGFRTPQFSDHSLRIKSLLKHGACLNLARQGLFCNDKGEPQLFCCNGRATGTVVEHAPACNYVKMLAEYGAPVVPIAAVV</sequence>
<dbReference type="InterPro" id="IPR051703">
    <property type="entry name" value="NF-kappa-B_Signaling_Reg"/>
</dbReference>
<name>A0A1B1MR57_NPVLD</name>
<dbReference type="InterPro" id="IPR011335">
    <property type="entry name" value="Restrct_endonuc-II-like"/>
</dbReference>
<evidence type="ECO:0000256" key="2">
    <source>
        <dbReference type="ARBA" id="ARBA00022759"/>
    </source>
</evidence>
<dbReference type="PANTHER" id="PTHR46609">
    <property type="entry name" value="EXONUCLEASE, PHAGE-TYPE/RECB, C-TERMINAL DOMAIN-CONTAINING PROTEIN"/>
    <property type="match status" value="1"/>
</dbReference>
<evidence type="ECO:0000313" key="5">
    <source>
        <dbReference type="EMBL" id="ANS71039.1"/>
    </source>
</evidence>
<protein>
    <submittedName>
        <fullName evidence="5">Alkaline exonuclease</fullName>
    </submittedName>
</protein>
<dbReference type="SUPFAM" id="SSF52980">
    <property type="entry name" value="Restriction endonuclease-like"/>
    <property type="match status" value="1"/>
</dbReference>
<dbReference type="SUPFAM" id="SSF57924">
    <property type="entry name" value="Inhibitor of apoptosis (IAP) repeat"/>
    <property type="match status" value="1"/>
</dbReference>
<organism evidence="5">
    <name type="scientific">Lymantria dispar multicapsid nuclear polyhedrosis virus</name>
    <name type="common">LdMNPV</name>
    <dbReference type="NCBI Taxonomy" id="10449"/>
    <lineage>
        <taxon>Viruses</taxon>
        <taxon>Viruses incertae sedis</taxon>
        <taxon>Naldaviricetes</taxon>
        <taxon>Lefavirales</taxon>
        <taxon>Baculoviridae</taxon>
        <taxon>Alphabaculovirus</taxon>
        <taxon>Alphabaculovirus lydisparis</taxon>
    </lineage>
</organism>
<evidence type="ECO:0000256" key="1">
    <source>
        <dbReference type="ARBA" id="ARBA00022722"/>
    </source>
</evidence>